<dbReference type="PROSITE" id="PS51257">
    <property type="entry name" value="PROKAR_LIPOPROTEIN"/>
    <property type="match status" value="1"/>
</dbReference>
<accession>A0A7X0J7Z0</accession>
<dbReference type="EMBL" id="JACHCC010000015">
    <property type="protein sequence ID" value="MBB6502643.1"/>
    <property type="molecule type" value="Genomic_DNA"/>
</dbReference>
<dbReference type="AlphaFoldDB" id="A0A7X0J7Z0"/>
<organism evidence="1 2">
    <name type="scientific">Pedobacter cryoconitis</name>
    <dbReference type="NCBI Taxonomy" id="188932"/>
    <lineage>
        <taxon>Bacteria</taxon>
        <taxon>Pseudomonadati</taxon>
        <taxon>Bacteroidota</taxon>
        <taxon>Sphingobacteriia</taxon>
        <taxon>Sphingobacteriales</taxon>
        <taxon>Sphingobacteriaceae</taxon>
        <taxon>Pedobacter</taxon>
    </lineage>
</organism>
<dbReference type="Gene3D" id="2.60.40.10">
    <property type="entry name" value="Immunoglobulins"/>
    <property type="match status" value="3"/>
</dbReference>
<dbReference type="Proteomes" id="UP000521017">
    <property type="component" value="Unassembled WGS sequence"/>
</dbReference>
<name>A0A7X0J7Z0_9SPHI</name>
<proteinExistence type="predicted"/>
<comment type="caution">
    <text evidence="1">The sequence shown here is derived from an EMBL/GenBank/DDBJ whole genome shotgun (WGS) entry which is preliminary data.</text>
</comment>
<reference evidence="1 2" key="1">
    <citation type="submission" date="2020-08" db="EMBL/GenBank/DDBJ databases">
        <title>Genomic Encyclopedia of Type Strains, Phase IV (KMG-V): Genome sequencing to study the core and pangenomes of soil and plant-associated prokaryotes.</title>
        <authorList>
            <person name="Whitman W."/>
        </authorList>
    </citation>
    <scope>NUCLEOTIDE SEQUENCE [LARGE SCALE GENOMIC DNA]</scope>
    <source>
        <strain evidence="1 2">M2T3</strain>
    </source>
</reference>
<protein>
    <recommendedName>
        <fullName evidence="3">Fibronectin type-III domain-containing protein</fullName>
    </recommendedName>
</protein>
<dbReference type="RefSeq" id="WP_184628896.1">
    <property type="nucleotide sequence ID" value="NZ_JACHCC010000015.1"/>
</dbReference>
<sequence length="310" mass="34548">MNKLLTLLVISFFALTGCREFIEPSLGGKTVALLAPGDKLESTIYQQTFWWETHEDALRYRVQIVTPKFDSVAKLIADSVVVGNKLLYSLDPGKYEWRVRPENGSSKGEYTTRSFTIYPSSIKDQTVLVNAPATGLVTGAGNISFEWLKLFGTQNYRLQIDDNNFADETKLTLNAVTANLTYLLKAPAEGTYQWRVRAEAGADNSKWSTVRTFTYDITPPAKVVLTAPGNKQSVAKPVKMLWNSITDADRYELNVFKGDSTIAPVVQSLATNTYTYNDGDSTVKIYWKVRAIDKAGNKGAFSDLFSFIIQ</sequence>
<gene>
    <name evidence="1" type="ORF">HDF25_004826</name>
</gene>
<dbReference type="InterPro" id="IPR013783">
    <property type="entry name" value="Ig-like_fold"/>
</dbReference>
<evidence type="ECO:0008006" key="3">
    <source>
        <dbReference type="Google" id="ProtNLM"/>
    </source>
</evidence>
<evidence type="ECO:0000313" key="2">
    <source>
        <dbReference type="Proteomes" id="UP000521017"/>
    </source>
</evidence>
<evidence type="ECO:0000313" key="1">
    <source>
        <dbReference type="EMBL" id="MBB6502643.1"/>
    </source>
</evidence>